<sequence>MLIARPHSDRTVTRMGEIHENVIGRGTSLEMSLRAILKDADPSVRDAFIGAVAMSSEGSGQGSAREAPAVVVQLVVVRTAAPVEA</sequence>
<dbReference type="Proteomes" id="UP000199416">
    <property type="component" value="Unassembled WGS sequence"/>
</dbReference>
<gene>
    <name evidence="1" type="ORF">SAMN05660690_4101</name>
</gene>
<reference evidence="2" key="1">
    <citation type="submission" date="2016-10" db="EMBL/GenBank/DDBJ databases">
        <authorList>
            <person name="Varghese N."/>
            <person name="Submissions S."/>
        </authorList>
    </citation>
    <scope>NUCLEOTIDE SEQUENCE [LARGE SCALE GENOMIC DNA]</scope>
    <source>
        <strain evidence="2">DSM 45421</strain>
    </source>
</reference>
<dbReference type="EMBL" id="FMZF01000007">
    <property type="protein sequence ID" value="SDD37356.1"/>
    <property type="molecule type" value="Genomic_DNA"/>
</dbReference>
<proteinExistence type="predicted"/>
<dbReference type="AlphaFoldDB" id="A0A1G6U9I0"/>
<evidence type="ECO:0000313" key="1">
    <source>
        <dbReference type="EMBL" id="SDD37356.1"/>
    </source>
</evidence>
<name>A0A1G6U9I0_9ACTN</name>
<protein>
    <submittedName>
        <fullName evidence="1">Uncharacterized protein</fullName>
    </submittedName>
</protein>
<dbReference type="STRING" id="1190417.SAMN05660690_4101"/>
<accession>A0A1G6U9I0</accession>
<organism evidence="1 2">
    <name type="scientific">Geodermatophilus telluris</name>
    <dbReference type="NCBI Taxonomy" id="1190417"/>
    <lineage>
        <taxon>Bacteria</taxon>
        <taxon>Bacillati</taxon>
        <taxon>Actinomycetota</taxon>
        <taxon>Actinomycetes</taxon>
        <taxon>Geodermatophilales</taxon>
        <taxon>Geodermatophilaceae</taxon>
        <taxon>Geodermatophilus</taxon>
    </lineage>
</organism>
<evidence type="ECO:0000313" key="2">
    <source>
        <dbReference type="Proteomes" id="UP000199416"/>
    </source>
</evidence>
<keyword evidence="2" id="KW-1185">Reference proteome</keyword>